<dbReference type="AlphaFoldDB" id="A0A915YVJ2"/>
<dbReference type="GO" id="GO:0005737">
    <property type="term" value="C:cytoplasm"/>
    <property type="evidence" value="ECO:0007669"/>
    <property type="project" value="TreeGrafter"/>
</dbReference>
<protein>
    <recommendedName>
        <fullName evidence="8">Indigoidine synthase a family protein</fullName>
    </recommendedName>
</protein>
<evidence type="ECO:0000256" key="3">
    <source>
        <dbReference type="ARBA" id="ARBA00023211"/>
    </source>
</evidence>
<keyword evidence="2" id="KW-0378">Hydrolase</keyword>
<name>A0A915YVJ2_9GLOM</name>
<dbReference type="Proteomes" id="UP000684084">
    <property type="component" value="Unassembled WGS sequence"/>
</dbReference>
<dbReference type="GO" id="GO:0046872">
    <property type="term" value="F:metal ion binding"/>
    <property type="evidence" value="ECO:0007669"/>
    <property type="project" value="UniProtKB-KW"/>
</dbReference>
<keyword evidence="4" id="KW-0456">Lyase</keyword>
<reference evidence="6" key="1">
    <citation type="submission" date="2020-05" db="EMBL/GenBank/DDBJ databases">
        <authorList>
            <person name="Rincon C."/>
            <person name="Sanders R I."/>
            <person name="Robbins C."/>
            <person name="Chaturvedi A."/>
        </authorList>
    </citation>
    <scope>NUCLEOTIDE SEQUENCE</scope>
    <source>
        <strain evidence="6">CHB12</strain>
    </source>
</reference>
<evidence type="ECO:0008006" key="8">
    <source>
        <dbReference type="Google" id="ProtNLM"/>
    </source>
</evidence>
<dbReference type="GO" id="GO:0004730">
    <property type="term" value="F:pseudouridylate synthase activity"/>
    <property type="evidence" value="ECO:0007669"/>
    <property type="project" value="InterPro"/>
</dbReference>
<dbReference type="VEuPathDB" id="FungiDB:RhiirFUN_024659"/>
<dbReference type="Pfam" id="PF04227">
    <property type="entry name" value="Indigoidine_A"/>
    <property type="match status" value="2"/>
</dbReference>
<dbReference type="PANTHER" id="PTHR42909:SF1">
    <property type="entry name" value="CARBOHYDRATE KINASE PFKB DOMAIN-CONTAINING PROTEIN"/>
    <property type="match status" value="1"/>
</dbReference>
<evidence type="ECO:0000256" key="2">
    <source>
        <dbReference type="ARBA" id="ARBA00022801"/>
    </source>
</evidence>
<dbReference type="SUPFAM" id="SSF110581">
    <property type="entry name" value="Indigoidine synthase A-like"/>
    <property type="match status" value="2"/>
</dbReference>
<gene>
    <name evidence="6" type="ORF">CHRIB12_LOCUS3684</name>
</gene>
<dbReference type="Gene3D" id="3.40.1790.10">
    <property type="entry name" value="Indigoidine synthase domain"/>
    <property type="match status" value="2"/>
</dbReference>
<evidence type="ECO:0000256" key="4">
    <source>
        <dbReference type="ARBA" id="ARBA00023239"/>
    </source>
</evidence>
<organism evidence="6 7">
    <name type="scientific">Rhizophagus irregularis</name>
    <dbReference type="NCBI Taxonomy" id="588596"/>
    <lineage>
        <taxon>Eukaryota</taxon>
        <taxon>Fungi</taxon>
        <taxon>Fungi incertae sedis</taxon>
        <taxon>Mucoromycota</taxon>
        <taxon>Glomeromycotina</taxon>
        <taxon>Glomeromycetes</taxon>
        <taxon>Glomerales</taxon>
        <taxon>Glomeraceae</taxon>
        <taxon>Rhizophagus</taxon>
    </lineage>
</organism>
<dbReference type="HAMAP" id="MF_01876">
    <property type="entry name" value="PsiMP_glycosidase"/>
    <property type="match status" value="1"/>
</dbReference>
<sequence>MATLYRSFNTSISRILEKSTNRIAFSPLYKPYLTSSLKRYGVFSRSTLEVKGWVYSPEVFEALQGNKPLVALESTVISHGMQYPQNLETAVAIENIVRENGSIPATIAILNGKINVGLSSNGLETLAQMGQKARKSSRRDLAYVVSQGLTGSTTVSGTMVIAHRAGIRVFVTGGIGGVHWGAEKSMDVSADLVELGRTPVAVVCAGVKSILDIEKTLEYLETQGVSVTTFGETRDFPAFFTPRSGFMVSKCFVFKGLPIIEISYEVFVRSECNENFDLSPSNLKTVKECAALIDANIQLQLNSGMLIAVPIPENEAADANKIQEALSIALAEAKEISGKDITPFLLKRINEITQGDSLKSNISLLKNNAKIGSQIAKCLLN</sequence>
<evidence type="ECO:0000313" key="6">
    <source>
        <dbReference type="EMBL" id="CAB5341478.1"/>
    </source>
</evidence>
<keyword evidence="3" id="KW-0464">Manganese</keyword>
<accession>A0A915YVJ2</accession>
<dbReference type="OrthoDB" id="198885at2759"/>
<evidence type="ECO:0000313" key="7">
    <source>
        <dbReference type="Proteomes" id="UP000684084"/>
    </source>
</evidence>
<proteinExistence type="inferred from homology"/>
<dbReference type="InterPro" id="IPR022830">
    <property type="entry name" value="Indigdn_synthA-like"/>
</dbReference>
<evidence type="ECO:0000256" key="1">
    <source>
        <dbReference type="ARBA" id="ARBA00022723"/>
    </source>
</evidence>
<keyword evidence="1" id="KW-0479">Metal-binding</keyword>
<keyword evidence="5" id="KW-0326">Glycosidase</keyword>
<dbReference type="InterPro" id="IPR007342">
    <property type="entry name" value="PsuG"/>
</dbReference>
<comment type="caution">
    <text evidence="6">The sequence shown here is derived from an EMBL/GenBank/DDBJ whole genome shotgun (WGS) entry which is preliminary data.</text>
</comment>
<dbReference type="GO" id="GO:0016798">
    <property type="term" value="F:hydrolase activity, acting on glycosyl bonds"/>
    <property type="evidence" value="ECO:0007669"/>
    <property type="project" value="UniProtKB-KW"/>
</dbReference>
<evidence type="ECO:0000256" key="5">
    <source>
        <dbReference type="ARBA" id="ARBA00023295"/>
    </source>
</evidence>
<dbReference type="EMBL" id="CAGKOT010000005">
    <property type="protein sequence ID" value="CAB5341478.1"/>
    <property type="molecule type" value="Genomic_DNA"/>
</dbReference>
<dbReference type="PANTHER" id="PTHR42909">
    <property type="entry name" value="ZGC:136858"/>
    <property type="match status" value="1"/>
</dbReference>